<gene>
    <name evidence="2" type="ORF">RM574_19075</name>
</gene>
<name>A0ABD5E8K6_9ACTN</name>
<protein>
    <submittedName>
        <fullName evidence="2">Uncharacterized protein</fullName>
    </submittedName>
</protein>
<keyword evidence="1" id="KW-0472">Membrane</keyword>
<comment type="caution">
    <text evidence="2">The sequence shown here is derived from an EMBL/GenBank/DDBJ whole genome shotgun (WGS) entry which is preliminary data.</text>
</comment>
<evidence type="ECO:0000256" key="1">
    <source>
        <dbReference type="SAM" id="Phobius"/>
    </source>
</evidence>
<sequence length="102" mass="10454">MPTLPSAPIAAAGLLGGYATARFTKNRRLGGAVLAAAGTITHLQWRRTATPRTATALTATYLTAFGASHPLAKKLGAWPSVAVVTAATAGAAWVLSDRRRNG</sequence>
<evidence type="ECO:0000313" key="2">
    <source>
        <dbReference type="EMBL" id="MDT0417590.1"/>
    </source>
</evidence>
<reference evidence="3" key="1">
    <citation type="submission" date="2023-07" db="EMBL/GenBank/DDBJ databases">
        <title>30 novel species of actinomycetes from the DSMZ collection.</title>
        <authorList>
            <person name="Nouioui I."/>
        </authorList>
    </citation>
    <scope>NUCLEOTIDE SEQUENCE [LARGE SCALE GENOMIC DNA]</scope>
    <source>
        <strain evidence="3">DSM 41982</strain>
    </source>
</reference>
<dbReference type="EMBL" id="JAVRER010000030">
    <property type="protein sequence ID" value="MDT0417590.1"/>
    <property type="molecule type" value="Genomic_DNA"/>
</dbReference>
<keyword evidence="1" id="KW-0812">Transmembrane</keyword>
<dbReference type="AlphaFoldDB" id="A0ABD5E8K6"/>
<dbReference type="RefSeq" id="WP_311677286.1">
    <property type="nucleotide sequence ID" value="NZ_JAVRER010000030.1"/>
</dbReference>
<evidence type="ECO:0000313" key="3">
    <source>
        <dbReference type="Proteomes" id="UP001183607"/>
    </source>
</evidence>
<feature type="transmembrane region" description="Helical" evidence="1">
    <location>
        <begin position="75"/>
        <end position="95"/>
    </location>
</feature>
<organism evidence="2 3">
    <name type="scientific">Streptomyces evansiae</name>
    <dbReference type="NCBI Taxonomy" id="3075535"/>
    <lineage>
        <taxon>Bacteria</taxon>
        <taxon>Bacillati</taxon>
        <taxon>Actinomycetota</taxon>
        <taxon>Actinomycetes</taxon>
        <taxon>Kitasatosporales</taxon>
        <taxon>Streptomycetaceae</taxon>
        <taxon>Streptomyces</taxon>
    </lineage>
</organism>
<accession>A0ABD5E8K6</accession>
<keyword evidence="1" id="KW-1133">Transmembrane helix</keyword>
<dbReference type="Proteomes" id="UP001183607">
    <property type="component" value="Unassembled WGS sequence"/>
</dbReference>
<proteinExistence type="predicted"/>